<dbReference type="GO" id="GO:0022857">
    <property type="term" value="F:transmembrane transporter activity"/>
    <property type="evidence" value="ECO:0007669"/>
    <property type="project" value="InterPro"/>
</dbReference>
<feature type="transmembrane region" description="Helical" evidence="6">
    <location>
        <begin position="144"/>
        <end position="167"/>
    </location>
</feature>
<feature type="transmembrane region" description="Helical" evidence="6">
    <location>
        <begin position="440"/>
        <end position="460"/>
    </location>
</feature>
<feature type="domain" description="Major facilitator superfamily (MFS) profile" evidence="7">
    <location>
        <begin position="55"/>
        <end position="492"/>
    </location>
</feature>
<feature type="transmembrane region" description="Helical" evidence="6">
    <location>
        <begin position="179"/>
        <end position="197"/>
    </location>
</feature>
<dbReference type="PROSITE" id="PS50850">
    <property type="entry name" value="MFS"/>
    <property type="match status" value="1"/>
</dbReference>
<dbReference type="EMBL" id="ML977346">
    <property type="protein sequence ID" value="KAF2108601.1"/>
    <property type="molecule type" value="Genomic_DNA"/>
</dbReference>
<dbReference type="SUPFAM" id="SSF103473">
    <property type="entry name" value="MFS general substrate transporter"/>
    <property type="match status" value="1"/>
</dbReference>
<dbReference type="GO" id="GO:0005886">
    <property type="term" value="C:plasma membrane"/>
    <property type="evidence" value="ECO:0007669"/>
    <property type="project" value="TreeGrafter"/>
</dbReference>
<proteinExistence type="predicted"/>
<keyword evidence="5 6" id="KW-0472">Membrane</keyword>
<feature type="transmembrane region" description="Helical" evidence="6">
    <location>
        <begin position="378"/>
        <end position="396"/>
    </location>
</feature>
<feature type="transmembrane region" description="Helical" evidence="6">
    <location>
        <begin position="316"/>
        <end position="337"/>
    </location>
</feature>
<evidence type="ECO:0000259" key="7">
    <source>
        <dbReference type="PROSITE" id="PS50850"/>
    </source>
</evidence>
<comment type="subcellular location">
    <subcellularLocation>
        <location evidence="1">Membrane</location>
        <topology evidence="1">Multi-pass membrane protein</topology>
    </subcellularLocation>
</comment>
<evidence type="ECO:0000313" key="8">
    <source>
        <dbReference type="EMBL" id="KAF2108601.1"/>
    </source>
</evidence>
<keyword evidence="3 6" id="KW-0812">Transmembrane</keyword>
<feature type="transmembrane region" description="Helical" evidence="6">
    <location>
        <begin position="121"/>
        <end position="138"/>
    </location>
</feature>
<reference evidence="8" key="1">
    <citation type="journal article" date="2020" name="Stud. Mycol.">
        <title>101 Dothideomycetes genomes: a test case for predicting lifestyles and emergence of pathogens.</title>
        <authorList>
            <person name="Haridas S."/>
            <person name="Albert R."/>
            <person name="Binder M."/>
            <person name="Bloem J."/>
            <person name="Labutti K."/>
            <person name="Salamov A."/>
            <person name="Andreopoulos B."/>
            <person name="Baker S."/>
            <person name="Barry K."/>
            <person name="Bills G."/>
            <person name="Bluhm B."/>
            <person name="Cannon C."/>
            <person name="Castanera R."/>
            <person name="Culley D."/>
            <person name="Daum C."/>
            <person name="Ezra D."/>
            <person name="Gonzalez J."/>
            <person name="Henrissat B."/>
            <person name="Kuo A."/>
            <person name="Liang C."/>
            <person name="Lipzen A."/>
            <person name="Lutzoni F."/>
            <person name="Magnuson J."/>
            <person name="Mondo S."/>
            <person name="Nolan M."/>
            <person name="Ohm R."/>
            <person name="Pangilinan J."/>
            <person name="Park H.-J."/>
            <person name="Ramirez L."/>
            <person name="Alfaro M."/>
            <person name="Sun H."/>
            <person name="Tritt A."/>
            <person name="Yoshinaga Y."/>
            <person name="Zwiers L.-H."/>
            <person name="Turgeon B."/>
            <person name="Goodwin S."/>
            <person name="Spatafora J."/>
            <person name="Crous P."/>
            <person name="Grigoriev I."/>
        </authorList>
    </citation>
    <scope>NUCLEOTIDE SEQUENCE</scope>
    <source>
        <strain evidence="8">CBS 627.86</strain>
    </source>
</reference>
<keyword evidence="4 6" id="KW-1133">Transmembrane helix</keyword>
<evidence type="ECO:0000256" key="2">
    <source>
        <dbReference type="ARBA" id="ARBA00022448"/>
    </source>
</evidence>
<dbReference type="PANTHER" id="PTHR23502:SF51">
    <property type="entry name" value="QUINIDINE RESISTANCE PROTEIN 1-RELATED"/>
    <property type="match status" value="1"/>
</dbReference>
<feature type="transmembrane region" description="Helical" evidence="6">
    <location>
        <begin position="89"/>
        <end position="109"/>
    </location>
</feature>
<dbReference type="Gene3D" id="1.20.1250.20">
    <property type="entry name" value="MFS general substrate transporter like domains"/>
    <property type="match status" value="1"/>
</dbReference>
<evidence type="ECO:0000256" key="6">
    <source>
        <dbReference type="SAM" id="Phobius"/>
    </source>
</evidence>
<dbReference type="FunFam" id="1.20.1250.20:FF:000172">
    <property type="entry name" value="MFS multidrug resistance transporter"/>
    <property type="match status" value="1"/>
</dbReference>
<dbReference type="Pfam" id="PF07690">
    <property type="entry name" value="MFS_1"/>
    <property type="match status" value="1"/>
</dbReference>
<keyword evidence="2" id="KW-0813">Transport</keyword>
<evidence type="ECO:0000256" key="1">
    <source>
        <dbReference type="ARBA" id="ARBA00004141"/>
    </source>
</evidence>
<organism evidence="8 9">
    <name type="scientific">Lophiotrema nucula</name>
    <dbReference type="NCBI Taxonomy" id="690887"/>
    <lineage>
        <taxon>Eukaryota</taxon>
        <taxon>Fungi</taxon>
        <taxon>Dikarya</taxon>
        <taxon>Ascomycota</taxon>
        <taxon>Pezizomycotina</taxon>
        <taxon>Dothideomycetes</taxon>
        <taxon>Pleosporomycetidae</taxon>
        <taxon>Pleosporales</taxon>
        <taxon>Lophiotremataceae</taxon>
        <taxon>Lophiotrema</taxon>
    </lineage>
</organism>
<evidence type="ECO:0000256" key="5">
    <source>
        <dbReference type="ARBA" id="ARBA00023136"/>
    </source>
</evidence>
<sequence>MPDSIPRASVDDAIPLALRRRRSATPPHQPTTIGDVAESLRPPYSTFTTSQKRLIVALITFAATFSPLSSFIFFPAIDALSTSLKVSVAKINLTITSYMIVAGIAPAIVGDMADMTGRRSVYLLAMTIYCAANIGLAVQSTWTALFILRMLQGAGGAATIAIGYGVVSNIASPSERGGFVGTLLLGPNLATAIGPVLGGALAQHPGWRWIFWILAIASGTCLMLITRNLTFYTLFQLLQPKSSKCSDNDEENDQSTALSNGLSQKRFRMPNPLASVEILLAKDSILITLIYCIYYTNFSCLQASMSTLFIKLYGLSQLKAGLVYLPFGLASCLGAYCSGKLMNHDYRATAHDHGIMIDVIGGDNLTTFPIEKTRFRSIWYFIGVSGIATMGYGWSLHAKTHISIPLILQFLVGFSIAITFNICGTLLVDLHPKSPAAAQAANNIVRCSLASIGLGVLELLLNHLGIGWTFTLFGGMICVNSAELLSDGPTAVSY</sequence>
<protein>
    <submittedName>
        <fullName evidence="8">Major facilitator superfamily domain-containing protein</fullName>
    </submittedName>
</protein>
<keyword evidence="9" id="KW-1185">Reference proteome</keyword>
<dbReference type="AlphaFoldDB" id="A0A6A5YR26"/>
<dbReference type="PANTHER" id="PTHR23502">
    <property type="entry name" value="MAJOR FACILITATOR SUPERFAMILY"/>
    <property type="match status" value="1"/>
</dbReference>
<gene>
    <name evidence="8" type="ORF">BDV96DRAFT_624841</name>
</gene>
<dbReference type="Proteomes" id="UP000799770">
    <property type="component" value="Unassembled WGS sequence"/>
</dbReference>
<dbReference type="InterPro" id="IPR011701">
    <property type="entry name" value="MFS"/>
</dbReference>
<feature type="transmembrane region" description="Helical" evidence="6">
    <location>
        <begin position="54"/>
        <end position="77"/>
    </location>
</feature>
<evidence type="ECO:0000256" key="4">
    <source>
        <dbReference type="ARBA" id="ARBA00022989"/>
    </source>
</evidence>
<dbReference type="InterPro" id="IPR036259">
    <property type="entry name" value="MFS_trans_sf"/>
</dbReference>
<name>A0A6A5YR26_9PLEO</name>
<feature type="transmembrane region" description="Helical" evidence="6">
    <location>
        <begin position="209"/>
        <end position="235"/>
    </location>
</feature>
<dbReference type="InterPro" id="IPR020846">
    <property type="entry name" value="MFS_dom"/>
</dbReference>
<evidence type="ECO:0000313" key="9">
    <source>
        <dbReference type="Proteomes" id="UP000799770"/>
    </source>
</evidence>
<feature type="transmembrane region" description="Helical" evidence="6">
    <location>
        <begin position="402"/>
        <end position="428"/>
    </location>
</feature>
<evidence type="ECO:0000256" key="3">
    <source>
        <dbReference type="ARBA" id="ARBA00022692"/>
    </source>
</evidence>
<accession>A0A6A5YR26</accession>
<dbReference type="OrthoDB" id="2441642at2759"/>